<proteinExistence type="predicted"/>
<dbReference type="Proteomes" id="UP000199766">
    <property type="component" value="Unassembled WGS sequence"/>
</dbReference>
<protein>
    <recommendedName>
        <fullName evidence="5">Glycerate kinase</fullName>
    </recommendedName>
</protein>
<dbReference type="STRING" id="180197.SAMN02982919_03083"/>
<sequence length="145" mass="16008">MNLRNILVPVLVIGLLWVGHRTYGWAGVAAVGGGVVMWLLLHFTRMMNVLRRAADRPIGHVSSAVMLHARLQPGMALMQVIAMTRSLGQLQSPADMQPEIYRWTDTSGTQVDCEFRHGKLVQWQLQRPAQPDISTEDAAAPASTP</sequence>
<dbReference type="RefSeq" id="WP_091459145.1">
    <property type="nucleotide sequence ID" value="NZ_FOGD01000016.1"/>
</dbReference>
<organism evidence="3 4">
    <name type="scientific">Giesbergeria anulus</name>
    <dbReference type="NCBI Taxonomy" id="180197"/>
    <lineage>
        <taxon>Bacteria</taxon>
        <taxon>Pseudomonadati</taxon>
        <taxon>Pseudomonadota</taxon>
        <taxon>Betaproteobacteria</taxon>
        <taxon>Burkholderiales</taxon>
        <taxon>Comamonadaceae</taxon>
        <taxon>Giesbergeria</taxon>
    </lineage>
</organism>
<keyword evidence="2" id="KW-0812">Transmembrane</keyword>
<dbReference type="EMBL" id="FOGD01000016">
    <property type="protein sequence ID" value="SER81283.1"/>
    <property type="molecule type" value="Genomic_DNA"/>
</dbReference>
<evidence type="ECO:0000256" key="1">
    <source>
        <dbReference type="SAM" id="MobiDB-lite"/>
    </source>
</evidence>
<evidence type="ECO:0000313" key="4">
    <source>
        <dbReference type="Proteomes" id="UP000199766"/>
    </source>
</evidence>
<accession>A0A1H9SA86</accession>
<feature type="transmembrane region" description="Helical" evidence="2">
    <location>
        <begin position="23"/>
        <end position="43"/>
    </location>
</feature>
<evidence type="ECO:0008006" key="5">
    <source>
        <dbReference type="Google" id="ProtNLM"/>
    </source>
</evidence>
<gene>
    <name evidence="3" type="ORF">SAMN02982919_03083</name>
</gene>
<dbReference type="OrthoDB" id="8907926at2"/>
<keyword evidence="4" id="KW-1185">Reference proteome</keyword>
<evidence type="ECO:0000256" key="2">
    <source>
        <dbReference type="SAM" id="Phobius"/>
    </source>
</evidence>
<evidence type="ECO:0000313" key="3">
    <source>
        <dbReference type="EMBL" id="SER81283.1"/>
    </source>
</evidence>
<reference evidence="3 4" key="1">
    <citation type="submission" date="2016-10" db="EMBL/GenBank/DDBJ databases">
        <authorList>
            <person name="de Groot N.N."/>
        </authorList>
    </citation>
    <scope>NUCLEOTIDE SEQUENCE [LARGE SCALE GENOMIC DNA]</scope>
    <source>
        <strain evidence="3 4">ATCC 35958</strain>
    </source>
</reference>
<keyword evidence="2" id="KW-0472">Membrane</keyword>
<feature type="region of interest" description="Disordered" evidence="1">
    <location>
        <begin position="126"/>
        <end position="145"/>
    </location>
</feature>
<dbReference type="AlphaFoldDB" id="A0A1H9SA86"/>
<name>A0A1H9SA86_9BURK</name>
<keyword evidence="2" id="KW-1133">Transmembrane helix</keyword>